<dbReference type="EMBL" id="JAIWOZ010000002">
    <property type="protein sequence ID" value="KAH6609789.1"/>
    <property type="molecule type" value="Genomic_DNA"/>
</dbReference>
<accession>A0A9P8TZS8</accession>
<evidence type="ECO:0000313" key="7">
    <source>
        <dbReference type="Proteomes" id="UP000827724"/>
    </source>
</evidence>
<evidence type="ECO:0000256" key="3">
    <source>
        <dbReference type="ARBA" id="ARBA00022679"/>
    </source>
</evidence>
<organism evidence="6 7">
    <name type="scientific">Trichoderma cornu-damae</name>
    <dbReference type="NCBI Taxonomy" id="654480"/>
    <lineage>
        <taxon>Eukaryota</taxon>
        <taxon>Fungi</taxon>
        <taxon>Dikarya</taxon>
        <taxon>Ascomycota</taxon>
        <taxon>Pezizomycotina</taxon>
        <taxon>Sordariomycetes</taxon>
        <taxon>Hypocreomycetidae</taxon>
        <taxon>Hypocreales</taxon>
        <taxon>Hypocreaceae</taxon>
        <taxon>Trichoderma</taxon>
    </lineage>
</organism>
<dbReference type="OrthoDB" id="5575075at2759"/>
<dbReference type="InterPro" id="IPR036477">
    <property type="entry name" value="Formyl_transf_N_sf"/>
</dbReference>
<dbReference type="InterPro" id="IPR002376">
    <property type="entry name" value="Formyl_transf_N"/>
</dbReference>
<dbReference type="EC" id="2.1.2.2" evidence="2"/>
<gene>
    <name evidence="6" type="ORF">Trco_003135</name>
</gene>
<evidence type="ECO:0000259" key="5">
    <source>
        <dbReference type="Pfam" id="PF00551"/>
    </source>
</evidence>
<name>A0A9P8TZS8_9HYPO</name>
<dbReference type="SUPFAM" id="SSF53328">
    <property type="entry name" value="Formyltransferase"/>
    <property type="match status" value="1"/>
</dbReference>
<dbReference type="AlphaFoldDB" id="A0A9P8TZS8"/>
<dbReference type="Proteomes" id="UP000827724">
    <property type="component" value="Unassembled WGS sequence"/>
</dbReference>
<keyword evidence="3" id="KW-0808">Transferase</keyword>
<feature type="domain" description="Formyl transferase N-terminal" evidence="5">
    <location>
        <begin position="110"/>
        <end position="179"/>
    </location>
</feature>
<evidence type="ECO:0000256" key="4">
    <source>
        <dbReference type="ARBA" id="ARBA00022755"/>
    </source>
</evidence>
<dbReference type="PANTHER" id="PTHR43369">
    <property type="entry name" value="PHOSPHORIBOSYLGLYCINAMIDE FORMYLTRANSFERASE"/>
    <property type="match status" value="1"/>
</dbReference>
<keyword evidence="4" id="KW-0658">Purine biosynthesis</keyword>
<feature type="domain" description="Formyl transferase N-terminal" evidence="5">
    <location>
        <begin position="8"/>
        <end position="92"/>
    </location>
</feature>
<proteinExistence type="predicted"/>
<comment type="caution">
    <text evidence="6">The sequence shown here is derived from an EMBL/GenBank/DDBJ whole genome shotgun (WGS) entry which is preliminary data.</text>
</comment>
<comment type="pathway">
    <text evidence="1">Purine metabolism; IMP biosynthesis via de novo pathway; N(2)-formyl-N(1)-(5-phospho-D-ribosyl)glycinamide from N(1)-(5-phospho-D-ribosyl)glycinamide (10-formyl THF route): step 1/1.</text>
</comment>
<dbReference type="PANTHER" id="PTHR43369:SF2">
    <property type="entry name" value="PHOSPHORIBOSYLGLYCINAMIDE FORMYLTRANSFERASE"/>
    <property type="match status" value="1"/>
</dbReference>
<sequence>MADQQCSIIVMASGNGSNFQELIDAVAAGRIANSRIIRLVTNRQKAYAISRAEKAGIPWDCFNLISNGFISRGEKDEKKVAEARGKYDAALADKILSEEKRPDLRKTEEFDGAFAIERAFDEFKAGRLTRTGIMAHYVVLEVDRGEPIVTQEVEWHGEELEEFKEKMHSHEHKLIVDATAKVVEKILKEKGGK</sequence>
<dbReference type="Gene3D" id="3.40.50.170">
    <property type="entry name" value="Formyl transferase, N-terminal domain"/>
    <property type="match status" value="2"/>
</dbReference>
<evidence type="ECO:0000256" key="1">
    <source>
        <dbReference type="ARBA" id="ARBA00005054"/>
    </source>
</evidence>
<keyword evidence="7" id="KW-1185">Reference proteome</keyword>
<evidence type="ECO:0000256" key="2">
    <source>
        <dbReference type="ARBA" id="ARBA00012254"/>
    </source>
</evidence>
<dbReference type="GO" id="GO:0004644">
    <property type="term" value="F:phosphoribosylglycinamide formyltransferase activity"/>
    <property type="evidence" value="ECO:0007669"/>
    <property type="project" value="UniProtKB-EC"/>
</dbReference>
<protein>
    <recommendedName>
        <fullName evidence="2">phosphoribosylglycinamide formyltransferase 1</fullName>
        <ecNumber evidence="2">2.1.2.2</ecNumber>
    </recommendedName>
</protein>
<reference evidence="6" key="1">
    <citation type="submission" date="2021-08" db="EMBL/GenBank/DDBJ databases">
        <title>Chromosome-Level Trichoderma cornu-damae using Hi-C Data.</title>
        <authorList>
            <person name="Kim C.S."/>
        </authorList>
    </citation>
    <scope>NUCLEOTIDE SEQUENCE</scope>
    <source>
        <strain evidence="6">KA19-0412C</strain>
    </source>
</reference>
<evidence type="ECO:0000313" key="6">
    <source>
        <dbReference type="EMBL" id="KAH6609789.1"/>
    </source>
</evidence>
<dbReference type="GO" id="GO:0005737">
    <property type="term" value="C:cytoplasm"/>
    <property type="evidence" value="ECO:0007669"/>
    <property type="project" value="TreeGrafter"/>
</dbReference>
<dbReference type="GO" id="GO:0006189">
    <property type="term" value="P:'de novo' IMP biosynthetic process"/>
    <property type="evidence" value="ECO:0007669"/>
    <property type="project" value="TreeGrafter"/>
</dbReference>
<dbReference type="Pfam" id="PF00551">
    <property type="entry name" value="Formyl_trans_N"/>
    <property type="match status" value="2"/>
</dbReference>